<sequence>MEGRPVQIVVAKEDHTFELDEEALANIVCQEHVKDKHIAVISVAGAFRKGKSFLLDFFLRYLKVNVFQLLLLGYQKNIHSGSADWLGPEDRPLTGFSWRGGCERDTTGILAWSEILMVDAPNGEKIAVLLLDTQGAFDSQSTVRDCATIFALSTMTSSVQVYNLSQNIQEDDLQHLQLFTEYGRLALEDSGDVPFQKLEFLVRDWSFPYEASYGQEGGSSILERRLQISDKQHPELQALRRHIRACFTDISCFLMPHPGLKVATNPNFDGRLTDIEPDFKDQLKILVPLLLSPENLVVKQIGGNRIRAKELLHYFQSYMAIYKGDELPEPKSMLEATAEANNLSAVAGAKEVYSTMMESICGGDKPFMSSNALDGEHLRVKDKAMEHFVGRRKMGGAEFSEKYKERLEQEIEEQFGHYRTQNESKNIFKAFKTPATLFVVAIFFYFVSGFLGLLGLYPLANLANLMMGLTLVTLCTWAYIRYSGGMRDIGTVIDFVAEAIWEKAVRPAYLNMAGSGLEQVTQQMTNITMGTQVAAGVGNHTRANISKAKSS</sequence>
<dbReference type="InterPro" id="IPR030386">
    <property type="entry name" value="G_GB1_RHD3_dom"/>
</dbReference>
<dbReference type="STRING" id="6669.E9FU12"/>
<keyword evidence="3" id="KW-0547">Nucleotide-binding</keyword>
<dbReference type="Proteomes" id="UP000000305">
    <property type="component" value="Unassembled WGS sequence"/>
</dbReference>
<evidence type="ECO:0000313" key="14">
    <source>
        <dbReference type="EMBL" id="EFX89460.1"/>
    </source>
</evidence>
<evidence type="ECO:0000256" key="7">
    <source>
        <dbReference type="ARBA" id="ARBA00022989"/>
    </source>
</evidence>
<dbReference type="PANTHER" id="PTHR10751">
    <property type="entry name" value="GUANYLATE BINDING PROTEIN"/>
    <property type="match status" value="1"/>
</dbReference>
<comment type="similarity">
    <text evidence="11">Belongs to the TRAFAC class dynamin-like GTPase superfamily. GB1/RHD3 GTPase family.</text>
</comment>
<dbReference type="CDD" id="cd01851">
    <property type="entry name" value="GBP"/>
    <property type="match status" value="1"/>
</dbReference>
<evidence type="ECO:0000256" key="8">
    <source>
        <dbReference type="ARBA" id="ARBA00023134"/>
    </source>
</evidence>
<organism evidence="14 15">
    <name type="scientific">Daphnia pulex</name>
    <name type="common">Water flea</name>
    <dbReference type="NCBI Taxonomy" id="6669"/>
    <lineage>
        <taxon>Eukaryota</taxon>
        <taxon>Metazoa</taxon>
        <taxon>Ecdysozoa</taxon>
        <taxon>Arthropoda</taxon>
        <taxon>Crustacea</taxon>
        <taxon>Branchiopoda</taxon>
        <taxon>Diplostraca</taxon>
        <taxon>Cladocera</taxon>
        <taxon>Anomopoda</taxon>
        <taxon>Daphniidae</taxon>
        <taxon>Daphnia</taxon>
    </lineage>
</organism>
<evidence type="ECO:0000256" key="4">
    <source>
        <dbReference type="ARBA" id="ARBA00022801"/>
    </source>
</evidence>
<dbReference type="PROSITE" id="PS51715">
    <property type="entry name" value="G_GB1_RHD3"/>
    <property type="match status" value="1"/>
</dbReference>
<dbReference type="SUPFAM" id="SSF52540">
    <property type="entry name" value="P-loop containing nucleoside triphosphate hydrolases"/>
    <property type="match status" value="1"/>
</dbReference>
<dbReference type="InterPro" id="IPR027417">
    <property type="entry name" value="P-loop_NTPase"/>
</dbReference>
<dbReference type="HOGENOM" id="CLU_021447_2_1_1"/>
<evidence type="ECO:0000256" key="10">
    <source>
        <dbReference type="ARBA" id="ARBA00049117"/>
    </source>
</evidence>
<keyword evidence="6" id="KW-0460">Magnesium</keyword>
<dbReference type="FunFam" id="3.40.50.300:FF:001514">
    <property type="entry name" value="Atlastin, isoform C"/>
    <property type="match status" value="1"/>
</dbReference>
<keyword evidence="15" id="KW-1185">Reference proteome</keyword>
<keyword evidence="8" id="KW-0342">GTP-binding</keyword>
<dbReference type="AlphaFoldDB" id="E9FU12"/>
<dbReference type="eggNOG" id="KOG2037">
    <property type="taxonomic scope" value="Eukaryota"/>
</dbReference>
<dbReference type="KEGG" id="dpx:DAPPUDRAFT_303236"/>
<keyword evidence="5" id="KW-0256">Endoplasmic reticulum</keyword>
<evidence type="ECO:0000256" key="2">
    <source>
        <dbReference type="ARBA" id="ARBA00022692"/>
    </source>
</evidence>
<keyword evidence="7 12" id="KW-1133">Transmembrane helix</keyword>
<dbReference type="FunCoup" id="E9FU12">
    <property type="interactions" value="1366"/>
</dbReference>
<dbReference type="EMBL" id="GL732524">
    <property type="protein sequence ID" value="EFX89460.1"/>
    <property type="molecule type" value="Genomic_DNA"/>
</dbReference>
<dbReference type="InterPro" id="IPR015894">
    <property type="entry name" value="Guanylate-bd_N"/>
</dbReference>
<proteinExistence type="inferred from homology"/>
<feature type="domain" description="GB1/RHD3-type G" evidence="13">
    <location>
        <begin position="35"/>
        <end position="295"/>
    </location>
</feature>
<dbReference type="GO" id="GO:0005525">
    <property type="term" value="F:GTP binding"/>
    <property type="evidence" value="ECO:0000318"/>
    <property type="project" value="GO_Central"/>
</dbReference>
<accession>E9FU12</accession>
<evidence type="ECO:0000256" key="12">
    <source>
        <dbReference type="SAM" id="Phobius"/>
    </source>
</evidence>
<feature type="transmembrane region" description="Helical" evidence="12">
    <location>
        <begin position="462"/>
        <end position="480"/>
    </location>
</feature>
<name>E9FU12_DAPPU</name>
<dbReference type="InParanoid" id="E9FU12"/>
<protein>
    <recommendedName>
        <fullName evidence="13">GB1/RHD3-type G domain-containing protein</fullName>
    </recommendedName>
</protein>
<dbReference type="GO" id="GO:0003924">
    <property type="term" value="F:GTPase activity"/>
    <property type="evidence" value="ECO:0000318"/>
    <property type="project" value="GO_Central"/>
</dbReference>
<reference evidence="14 15" key="1">
    <citation type="journal article" date="2011" name="Science">
        <title>The ecoresponsive genome of Daphnia pulex.</title>
        <authorList>
            <person name="Colbourne J.K."/>
            <person name="Pfrender M.E."/>
            <person name="Gilbert D."/>
            <person name="Thomas W.K."/>
            <person name="Tucker A."/>
            <person name="Oakley T.H."/>
            <person name="Tokishita S."/>
            <person name="Aerts A."/>
            <person name="Arnold G.J."/>
            <person name="Basu M.K."/>
            <person name="Bauer D.J."/>
            <person name="Caceres C.E."/>
            <person name="Carmel L."/>
            <person name="Casola C."/>
            <person name="Choi J.H."/>
            <person name="Detter J.C."/>
            <person name="Dong Q."/>
            <person name="Dusheyko S."/>
            <person name="Eads B.D."/>
            <person name="Frohlich T."/>
            <person name="Geiler-Samerotte K.A."/>
            <person name="Gerlach D."/>
            <person name="Hatcher P."/>
            <person name="Jogdeo S."/>
            <person name="Krijgsveld J."/>
            <person name="Kriventseva E.V."/>
            <person name="Kultz D."/>
            <person name="Laforsch C."/>
            <person name="Lindquist E."/>
            <person name="Lopez J."/>
            <person name="Manak J.R."/>
            <person name="Muller J."/>
            <person name="Pangilinan J."/>
            <person name="Patwardhan R.P."/>
            <person name="Pitluck S."/>
            <person name="Pritham E.J."/>
            <person name="Rechtsteiner A."/>
            <person name="Rho M."/>
            <person name="Rogozin I.B."/>
            <person name="Sakarya O."/>
            <person name="Salamov A."/>
            <person name="Schaack S."/>
            <person name="Shapiro H."/>
            <person name="Shiga Y."/>
            <person name="Skalitzky C."/>
            <person name="Smith Z."/>
            <person name="Souvorov A."/>
            <person name="Sung W."/>
            <person name="Tang Z."/>
            <person name="Tsuchiya D."/>
            <person name="Tu H."/>
            <person name="Vos H."/>
            <person name="Wang M."/>
            <person name="Wolf Y.I."/>
            <person name="Yamagata H."/>
            <person name="Yamada T."/>
            <person name="Ye Y."/>
            <person name="Shaw J.R."/>
            <person name="Andrews J."/>
            <person name="Crease T.J."/>
            <person name="Tang H."/>
            <person name="Lucas S.M."/>
            <person name="Robertson H.M."/>
            <person name="Bork P."/>
            <person name="Koonin E.V."/>
            <person name="Zdobnov E.M."/>
            <person name="Grigoriev I.V."/>
            <person name="Lynch M."/>
            <person name="Boore J.L."/>
        </authorList>
    </citation>
    <scope>NUCLEOTIDE SEQUENCE [LARGE SCALE GENOMIC DNA]</scope>
</reference>
<dbReference type="InterPro" id="IPR036543">
    <property type="entry name" value="Guanylate-bd_C_sf"/>
</dbReference>
<dbReference type="OrthoDB" id="7788754at2759"/>
<dbReference type="Gene3D" id="1.20.58.420">
    <property type="entry name" value="AHSP"/>
    <property type="match status" value="1"/>
</dbReference>
<comment type="subcellular location">
    <subcellularLocation>
        <location evidence="1">Endoplasmic reticulum membrane</location>
        <topology evidence="1">Multi-pass membrane protein</topology>
    </subcellularLocation>
</comment>
<evidence type="ECO:0000256" key="6">
    <source>
        <dbReference type="ARBA" id="ARBA00022842"/>
    </source>
</evidence>
<dbReference type="SUPFAM" id="SSF48340">
    <property type="entry name" value="Interferon-induced guanylate-binding protein 1 (GBP1), C-terminal domain"/>
    <property type="match status" value="1"/>
</dbReference>
<evidence type="ECO:0000256" key="11">
    <source>
        <dbReference type="PROSITE-ProRule" id="PRU01052"/>
    </source>
</evidence>
<dbReference type="Pfam" id="PF02263">
    <property type="entry name" value="GBP"/>
    <property type="match status" value="1"/>
</dbReference>
<evidence type="ECO:0000256" key="1">
    <source>
        <dbReference type="ARBA" id="ARBA00004477"/>
    </source>
</evidence>
<comment type="catalytic activity">
    <reaction evidence="10">
        <text>GTP + H2O = GDP + phosphate + H(+)</text>
        <dbReference type="Rhea" id="RHEA:19669"/>
        <dbReference type="ChEBI" id="CHEBI:15377"/>
        <dbReference type="ChEBI" id="CHEBI:15378"/>
        <dbReference type="ChEBI" id="CHEBI:37565"/>
        <dbReference type="ChEBI" id="CHEBI:43474"/>
        <dbReference type="ChEBI" id="CHEBI:58189"/>
    </reaction>
    <physiologicalReaction direction="left-to-right" evidence="10">
        <dbReference type="Rhea" id="RHEA:19670"/>
    </physiologicalReaction>
</comment>
<keyword evidence="4" id="KW-0378">Hydrolase</keyword>
<evidence type="ECO:0000259" key="13">
    <source>
        <dbReference type="PROSITE" id="PS51715"/>
    </source>
</evidence>
<dbReference type="FunFam" id="1.20.58.420:FF:000001">
    <property type="entry name" value="Atlastin-1 isoform 1"/>
    <property type="match status" value="1"/>
</dbReference>
<evidence type="ECO:0000313" key="15">
    <source>
        <dbReference type="Proteomes" id="UP000000305"/>
    </source>
</evidence>
<dbReference type="GO" id="GO:0005789">
    <property type="term" value="C:endoplasmic reticulum membrane"/>
    <property type="evidence" value="ECO:0007669"/>
    <property type="project" value="UniProtKB-SubCell"/>
</dbReference>
<dbReference type="GO" id="GO:0051260">
    <property type="term" value="P:protein homooligomerization"/>
    <property type="evidence" value="ECO:0000318"/>
    <property type="project" value="GO_Central"/>
</dbReference>
<evidence type="ECO:0000256" key="3">
    <source>
        <dbReference type="ARBA" id="ARBA00022741"/>
    </source>
</evidence>
<evidence type="ECO:0000256" key="9">
    <source>
        <dbReference type="ARBA" id="ARBA00023136"/>
    </source>
</evidence>
<evidence type="ECO:0000256" key="5">
    <source>
        <dbReference type="ARBA" id="ARBA00022824"/>
    </source>
</evidence>
<dbReference type="Gene3D" id="3.40.50.300">
    <property type="entry name" value="P-loop containing nucleotide triphosphate hydrolases"/>
    <property type="match status" value="1"/>
</dbReference>
<keyword evidence="9 12" id="KW-0472">Membrane</keyword>
<gene>
    <name evidence="14" type="ORF">DAPPUDRAFT_303236</name>
</gene>
<keyword evidence="2 12" id="KW-0812">Transmembrane</keyword>
<dbReference type="OMA" id="GFIHNIW"/>
<feature type="transmembrane region" description="Helical" evidence="12">
    <location>
        <begin position="435"/>
        <end position="456"/>
    </location>
</feature>
<dbReference type="GO" id="GO:0007029">
    <property type="term" value="P:endoplasmic reticulum organization"/>
    <property type="evidence" value="ECO:0000318"/>
    <property type="project" value="GO_Central"/>
</dbReference>